<evidence type="ECO:0000256" key="3">
    <source>
        <dbReference type="ARBA" id="ARBA00022544"/>
    </source>
</evidence>
<dbReference type="InterPro" id="IPR038501">
    <property type="entry name" value="Spore_GerAC_C_sf"/>
</dbReference>
<evidence type="ECO:0000313" key="10">
    <source>
        <dbReference type="EMBL" id="CRK82497.1"/>
    </source>
</evidence>
<dbReference type="NCBIfam" id="TIGR02887">
    <property type="entry name" value="spore_ger_x_C"/>
    <property type="match status" value="1"/>
</dbReference>
<feature type="domain" description="Spore germination protein N-terminal" evidence="9">
    <location>
        <begin position="23"/>
        <end position="190"/>
    </location>
</feature>
<keyword evidence="4" id="KW-0732">Signal</keyword>
<dbReference type="Gene3D" id="3.30.300.210">
    <property type="entry name" value="Nutrient germinant receptor protein C, domain 3"/>
    <property type="match status" value="1"/>
</dbReference>
<dbReference type="PANTHER" id="PTHR35789">
    <property type="entry name" value="SPORE GERMINATION PROTEIN B3"/>
    <property type="match status" value="1"/>
</dbReference>
<dbReference type="STRING" id="1499688.BN000_02429"/>
<evidence type="ECO:0000259" key="8">
    <source>
        <dbReference type="Pfam" id="PF05504"/>
    </source>
</evidence>
<evidence type="ECO:0000256" key="5">
    <source>
        <dbReference type="ARBA" id="ARBA00023136"/>
    </source>
</evidence>
<evidence type="ECO:0000256" key="4">
    <source>
        <dbReference type="ARBA" id="ARBA00022729"/>
    </source>
</evidence>
<dbReference type="PANTHER" id="PTHR35789:SF1">
    <property type="entry name" value="SPORE GERMINATION PROTEIN B3"/>
    <property type="match status" value="1"/>
</dbReference>
<feature type="domain" description="Spore germination GerAC-like C-terminal" evidence="8">
    <location>
        <begin position="201"/>
        <end position="370"/>
    </location>
</feature>
<dbReference type="GO" id="GO:0016020">
    <property type="term" value="C:membrane"/>
    <property type="evidence" value="ECO:0007669"/>
    <property type="project" value="UniProtKB-SubCell"/>
</dbReference>
<evidence type="ECO:0000256" key="7">
    <source>
        <dbReference type="ARBA" id="ARBA00023288"/>
    </source>
</evidence>
<dbReference type="RefSeq" id="WP_090634542.1">
    <property type="nucleotide sequence ID" value="NZ_CVRB01000002.1"/>
</dbReference>
<proteinExistence type="inferred from homology"/>
<comment type="subcellular location">
    <subcellularLocation>
        <location evidence="1">Membrane</location>
        <topology evidence="1">Lipid-anchor</topology>
    </subcellularLocation>
</comment>
<evidence type="ECO:0000313" key="11">
    <source>
        <dbReference type="Proteomes" id="UP000199087"/>
    </source>
</evidence>
<dbReference type="GO" id="GO:0009847">
    <property type="term" value="P:spore germination"/>
    <property type="evidence" value="ECO:0007669"/>
    <property type="project" value="InterPro"/>
</dbReference>
<evidence type="ECO:0000256" key="1">
    <source>
        <dbReference type="ARBA" id="ARBA00004635"/>
    </source>
</evidence>
<gene>
    <name evidence="10" type="primary">gerKC_2</name>
    <name evidence="10" type="ORF">BN000_02429</name>
</gene>
<keyword evidence="3" id="KW-0309">Germination</keyword>
<dbReference type="OrthoDB" id="2370124at2"/>
<reference evidence="11" key="1">
    <citation type="submission" date="2015-05" db="EMBL/GenBank/DDBJ databases">
        <authorList>
            <person name="Urmite Genomes"/>
        </authorList>
    </citation>
    <scope>NUCLEOTIDE SEQUENCE [LARGE SCALE GENOMIC DNA]</scope>
    <source>
        <strain evidence="11">LF1</strain>
    </source>
</reference>
<accession>A0A0U1NWU0</accession>
<dbReference type="InterPro" id="IPR046953">
    <property type="entry name" value="Spore_GerAC-like_C"/>
</dbReference>
<dbReference type="InterPro" id="IPR057336">
    <property type="entry name" value="GerAC_N"/>
</dbReference>
<name>A0A0U1NWU0_9BACI</name>
<keyword evidence="5" id="KW-0472">Membrane</keyword>
<dbReference type="EMBL" id="CVRB01000002">
    <property type="protein sequence ID" value="CRK82497.1"/>
    <property type="molecule type" value="Genomic_DNA"/>
</dbReference>
<dbReference type="Proteomes" id="UP000199087">
    <property type="component" value="Unassembled WGS sequence"/>
</dbReference>
<keyword evidence="11" id="KW-1185">Reference proteome</keyword>
<keyword evidence="7" id="KW-0449">Lipoprotein</keyword>
<dbReference type="Pfam" id="PF25198">
    <property type="entry name" value="Spore_GerAC_N"/>
    <property type="match status" value="1"/>
</dbReference>
<dbReference type="PROSITE" id="PS51257">
    <property type="entry name" value="PROKAR_LIPOPROTEIN"/>
    <property type="match status" value="1"/>
</dbReference>
<protein>
    <submittedName>
        <fullName evidence="10">Spore germination protein GerKC</fullName>
    </submittedName>
</protein>
<dbReference type="AlphaFoldDB" id="A0A0U1NWU0"/>
<keyword evidence="6" id="KW-0564">Palmitate</keyword>
<evidence type="ECO:0000256" key="6">
    <source>
        <dbReference type="ARBA" id="ARBA00023139"/>
    </source>
</evidence>
<comment type="similarity">
    <text evidence="2">Belongs to the GerABKC lipoprotein family.</text>
</comment>
<dbReference type="InterPro" id="IPR008844">
    <property type="entry name" value="Spore_GerAC-like"/>
</dbReference>
<organism evidence="10 11">
    <name type="scientific">Neobacillus massiliamazoniensis</name>
    <dbReference type="NCBI Taxonomy" id="1499688"/>
    <lineage>
        <taxon>Bacteria</taxon>
        <taxon>Bacillati</taxon>
        <taxon>Bacillota</taxon>
        <taxon>Bacilli</taxon>
        <taxon>Bacillales</taxon>
        <taxon>Bacillaceae</taxon>
        <taxon>Neobacillus</taxon>
    </lineage>
</organism>
<evidence type="ECO:0000256" key="2">
    <source>
        <dbReference type="ARBA" id="ARBA00007886"/>
    </source>
</evidence>
<sequence>MKRICFLCEAVFILLFMTGCWDQDLLKNARLIYGAGYDLGPNSKILMTTVIRDVPASEQGNPTNDIILTVGNTPREARDNADDQISRYLRAYKNRVVLIGEELAKQDIYPILDVFYRDPKSSLNARIGVVKGKAADLFALKKVGNVLIAEEIDELIKSKEVTTTVPKGSVETMYPILMDPGEDFVLPYLEKKGKRVDVSRGAMFHNHQITGTLSPEESTMYLFLKNKPGKTARFTRKISKPKGHQISHDFLSFNIDKSKRKMKVLIQSGDQITVNLNLKWKVSIVEYPKDRLYDKKLVAQLNQYLTKEMTVVVKETLDKMQKARCDALGIGRQLMAFHPEIWKNQKKDWGSNYQKVHFVPTIQVEITKKGIIN</sequence>
<dbReference type="Pfam" id="PF05504">
    <property type="entry name" value="Spore_GerAC"/>
    <property type="match status" value="1"/>
</dbReference>
<evidence type="ECO:0000259" key="9">
    <source>
        <dbReference type="Pfam" id="PF25198"/>
    </source>
</evidence>